<accession>A0A9J5YG33</accession>
<gene>
    <name evidence="2" type="ORF">H5410_030407</name>
</gene>
<dbReference type="AlphaFoldDB" id="A0A9J5YG33"/>
<dbReference type="Proteomes" id="UP000824120">
    <property type="component" value="Chromosome 6"/>
</dbReference>
<dbReference type="EMBL" id="JACXVP010000006">
    <property type="protein sequence ID" value="KAG5599037.1"/>
    <property type="molecule type" value="Genomic_DNA"/>
</dbReference>
<protein>
    <submittedName>
        <fullName evidence="2">Uncharacterized protein</fullName>
    </submittedName>
</protein>
<reference evidence="2 3" key="1">
    <citation type="submission" date="2020-09" db="EMBL/GenBank/DDBJ databases">
        <title>De no assembly of potato wild relative species, Solanum commersonii.</title>
        <authorList>
            <person name="Cho K."/>
        </authorList>
    </citation>
    <scope>NUCLEOTIDE SEQUENCE [LARGE SCALE GENOMIC DNA]</scope>
    <source>
        <strain evidence="2">LZ3.2</strain>
        <tissue evidence="2">Leaf</tissue>
    </source>
</reference>
<name>A0A9J5YG33_SOLCO</name>
<organism evidence="2 3">
    <name type="scientific">Solanum commersonii</name>
    <name type="common">Commerson's wild potato</name>
    <name type="synonym">Commerson's nightshade</name>
    <dbReference type="NCBI Taxonomy" id="4109"/>
    <lineage>
        <taxon>Eukaryota</taxon>
        <taxon>Viridiplantae</taxon>
        <taxon>Streptophyta</taxon>
        <taxon>Embryophyta</taxon>
        <taxon>Tracheophyta</taxon>
        <taxon>Spermatophyta</taxon>
        <taxon>Magnoliopsida</taxon>
        <taxon>eudicotyledons</taxon>
        <taxon>Gunneridae</taxon>
        <taxon>Pentapetalae</taxon>
        <taxon>asterids</taxon>
        <taxon>lamiids</taxon>
        <taxon>Solanales</taxon>
        <taxon>Solanaceae</taxon>
        <taxon>Solanoideae</taxon>
        <taxon>Solaneae</taxon>
        <taxon>Solanum</taxon>
    </lineage>
</organism>
<feature type="compositionally biased region" description="Acidic residues" evidence="1">
    <location>
        <begin position="156"/>
        <end position="168"/>
    </location>
</feature>
<evidence type="ECO:0000256" key="1">
    <source>
        <dbReference type="SAM" id="MobiDB-lite"/>
    </source>
</evidence>
<sequence>MRLGNFKLLGSLRSVIDGVKGRFYGTLSRFGLVAVLRGEVCARFREAFGRFSFNLWVSLLMHMWNLMVLSLHNQKKPDLSEIVENDGIAGVQQETDDVYSSIDWIDTEEEKDIDNDSIYSDQSIDYRSDVHEELRIVKEDVRKFRESRRRKNNFQSDEEQPISDDELEGGSLRGEKEE</sequence>
<comment type="caution">
    <text evidence="2">The sequence shown here is derived from an EMBL/GenBank/DDBJ whole genome shotgun (WGS) entry which is preliminary data.</text>
</comment>
<evidence type="ECO:0000313" key="3">
    <source>
        <dbReference type="Proteomes" id="UP000824120"/>
    </source>
</evidence>
<evidence type="ECO:0000313" key="2">
    <source>
        <dbReference type="EMBL" id="KAG5599037.1"/>
    </source>
</evidence>
<feature type="region of interest" description="Disordered" evidence="1">
    <location>
        <begin position="144"/>
        <end position="178"/>
    </location>
</feature>
<keyword evidence="3" id="KW-1185">Reference proteome</keyword>
<proteinExistence type="predicted"/>